<name>A0A4P8YLH1_9ENTR</name>
<dbReference type="SUPFAM" id="SSF54862">
    <property type="entry name" value="4Fe-4S ferredoxins"/>
    <property type="match status" value="1"/>
</dbReference>
<reference evidence="7 8" key="1">
    <citation type="submission" date="2019-05" db="EMBL/GenBank/DDBJ databases">
        <title>Complete genome sequence of Izhakiella calystegiae KSNA2, an endophyte isolated from beach morning glory (Calystegia soldanella).</title>
        <authorList>
            <person name="Jiang L."/>
            <person name="Jeong J.C."/>
            <person name="Kim C.Y."/>
            <person name="Kim D.H."/>
            <person name="Kim S.W."/>
            <person name="Lee j."/>
        </authorList>
    </citation>
    <scope>NUCLEOTIDE SEQUENCE [LARGE SCALE GENOMIC DNA]</scope>
    <source>
        <strain evidence="7 8">KSNA2</strain>
    </source>
</reference>
<gene>
    <name evidence="7" type="ORF">FEM41_19295</name>
</gene>
<feature type="domain" description="4Fe-4S ferredoxin-type" evidence="6">
    <location>
        <begin position="83"/>
        <end position="114"/>
    </location>
</feature>
<evidence type="ECO:0000313" key="8">
    <source>
        <dbReference type="Proteomes" id="UP000302163"/>
    </source>
</evidence>
<dbReference type="PROSITE" id="PS51318">
    <property type="entry name" value="TAT"/>
    <property type="match status" value="1"/>
</dbReference>
<evidence type="ECO:0000256" key="3">
    <source>
        <dbReference type="ARBA" id="ARBA00022737"/>
    </source>
</evidence>
<dbReference type="PANTHER" id="PTHR43177:SF9">
    <property type="entry name" value="PROTEIN NRFC"/>
    <property type="match status" value="1"/>
</dbReference>
<feature type="domain" description="4Fe-4S ferredoxin-type" evidence="6">
    <location>
        <begin position="37"/>
        <end position="68"/>
    </location>
</feature>
<dbReference type="EMBL" id="CP040428">
    <property type="protein sequence ID" value="QCT21640.1"/>
    <property type="molecule type" value="Genomic_DNA"/>
</dbReference>
<organism evidence="7 8">
    <name type="scientific">Jejubacter calystegiae</name>
    <dbReference type="NCBI Taxonomy" id="2579935"/>
    <lineage>
        <taxon>Bacteria</taxon>
        <taxon>Pseudomonadati</taxon>
        <taxon>Pseudomonadota</taxon>
        <taxon>Gammaproteobacteria</taxon>
        <taxon>Enterobacterales</taxon>
        <taxon>Enterobacteriaceae</taxon>
        <taxon>Jejubacter</taxon>
    </lineage>
</organism>
<keyword evidence="8" id="KW-1185">Reference proteome</keyword>
<evidence type="ECO:0000259" key="6">
    <source>
        <dbReference type="PROSITE" id="PS51379"/>
    </source>
</evidence>
<keyword evidence="1" id="KW-0004">4Fe-4S</keyword>
<keyword evidence="2" id="KW-0479">Metal-binding</keyword>
<dbReference type="Pfam" id="PF00037">
    <property type="entry name" value="Fer4"/>
    <property type="match status" value="1"/>
</dbReference>
<dbReference type="Pfam" id="PF13247">
    <property type="entry name" value="Fer4_11"/>
    <property type="match status" value="1"/>
</dbReference>
<evidence type="ECO:0000256" key="5">
    <source>
        <dbReference type="ARBA" id="ARBA00023014"/>
    </source>
</evidence>
<feature type="domain" description="4Fe-4S ferredoxin-type" evidence="6">
    <location>
        <begin position="116"/>
        <end position="145"/>
    </location>
</feature>
<dbReference type="GO" id="GO:0051539">
    <property type="term" value="F:4 iron, 4 sulfur cluster binding"/>
    <property type="evidence" value="ECO:0007669"/>
    <property type="project" value="UniProtKB-KW"/>
</dbReference>
<sequence>MSCSRRRFLAGAGVLAVGGLSIPLVLAQSKNRAGVRLGMVHDETRCIGCTACMDACRTVNQVPESVSRLEIIRSGPTGAFPEARYRFFRHSCQHCDRAPCVAVCPTGASYRDMATGIVDVHADLCVGCQYCIVACPYQVRFIHPETRVADKCDFCRKTRLRQGQQPACVEACPTKALIFGNLEDPQSDIARLIAARITYRYKPALGTLPKLYRVPFRYGEVKL</sequence>
<dbReference type="OrthoDB" id="9779457at2"/>
<dbReference type="PANTHER" id="PTHR43177">
    <property type="entry name" value="PROTEIN NRFC"/>
    <property type="match status" value="1"/>
</dbReference>
<dbReference type="Gene3D" id="3.30.70.20">
    <property type="match status" value="2"/>
</dbReference>
<evidence type="ECO:0000256" key="1">
    <source>
        <dbReference type="ARBA" id="ARBA00022485"/>
    </source>
</evidence>
<dbReference type="InterPro" id="IPR017896">
    <property type="entry name" value="4Fe4S_Fe-S-bd"/>
</dbReference>
<dbReference type="InterPro" id="IPR050954">
    <property type="entry name" value="ET_IronSulfur_Cluster-Binding"/>
</dbReference>
<dbReference type="CDD" id="cd10551">
    <property type="entry name" value="PsrB"/>
    <property type="match status" value="1"/>
</dbReference>
<evidence type="ECO:0000313" key="7">
    <source>
        <dbReference type="EMBL" id="QCT21640.1"/>
    </source>
</evidence>
<evidence type="ECO:0000256" key="4">
    <source>
        <dbReference type="ARBA" id="ARBA00023004"/>
    </source>
</evidence>
<dbReference type="PROSITE" id="PS51379">
    <property type="entry name" value="4FE4S_FER_2"/>
    <property type="match status" value="3"/>
</dbReference>
<proteinExistence type="predicted"/>
<dbReference type="PROSITE" id="PS00198">
    <property type="entry name" value="4FE4S_FER_1"/>
    <property type="match status" value="1"/>
</dbReference>
<dbReference type="AlphaFoldDB" id="A0A4P8YLH1"/>
<accession>A0A4P8YLH1</accession>
<dbReference type="KEGG" id="izh:FEM41_19295"/>
<dbReference type="FunFam" id="3.30.70.20:FF:000014">
    <property type="entry name" value="Cytochrome c nitrite reductase, Fe-S protein"/>
    <property type="match status" value="1"/>
</dbReference>
<keyword evidence="5" id="KW-0411">Iron-sulfur</keyword>
<dbReference type="RefSeq" id="WP_138097796.1">
    <property type="nucleotide sequence ID" value="NZ_CP040428.1"/>
</dbReference>
<dbReference type="InterPro" id="IPR017900">
    <property type="entry name" value="4Fe4S_Fe_S_CS"/>
</dbReference>
<protein>
    <submittedName>
        <fullName evidence="7">4Fe-4S dicluster domain-containing protein</fullName>
    </submittedName>
</protein>
<dbReference type="Proteomes" id="UP000302163">
    <property type="component" value="Chromosome"/>
</dbReference>
<dbReference type="InterPro" id="IPR006311">
    <property type="entry name" value="TAT_signal"/>
</dbReference>
<dbReference type="GO" id="GO:0046872">
    <property type="term" value="F:metal ion binding"/>
    <property type="evidence" value="ECO:0007669"/>
    <property type="project" value="UniProtKB-KW"/>
</dbReference>
<evidence type="ECO:0000256" key="2">
    <source>
        <dbReference type="ARBA" id="ARBA00022723"/>
    </source>
</evidence>
<keyword evidence="3" id="KW-0677">Repeat</keyword>
<keyword evidence="4" id="KW-0408">Iron</keyword>